<feature type="compositionally biased region" description="Basic and acidic residues" evidence="1">
    <location>
        <begin position="50"/>
        <end position="60"/>
    </location>
</feature>
<dbReference type="RefSeq" id="WP_347324956.1">
    <property type="nucleotide sequence ID" value="NZ_JBCGUH010000004.1"/>
</dbReference>
<comment type="caution">
    <text evidence="2">The sequence shown here is derived from an EMBL/GenBank/DDBJ whole genome shotgun (WGS) entry which is preliminary data.</text>
</comment>
<protein>
    <submittedName>
        <fullName evidence="2">Uncharacterized protein</fullName>
    </submittedName>
</protein>
<accession>A0ABW4RIJ9</accession>
<organism evidence="2 3">
    <name type="scientific">Paenibacillus wenxiniae</name>
    <dbReference type="NCBI Taxonomy" id="1636843"/>
    <lineage>
        <taxon>Bacteria</taxon>
        <taxon>Bacillati</taxon>
        <taxon>Bacillota</taxon>
        <taxon>Bacilli</taxon>
        <taxon>Bacillales</taxon>
        <taxon>Paenibacillaceae</taxon>
        <taxon>Paenibacillus</taxon>
    </lineage>
</organism>
<evidence type="ECO:0000256" key="1">
    <source>
        <dbReference type="SAM" id="MobiDB-lite"/>
    </source>
</evidence>
<proteinExistence type="predicted"/>
<keyword evidence="3" id="KW-1185">Reference proteome</keyword>
<feature type="region of interest" description="Disordered" evidence="1">
    <location>
        <begin position="1"/>
        <end position="60"/>
    </location>
</feature>
<dbReference type="EMBL" id="JBHUEH010000014">
    <property type="protein sequence ID" value="MFD1886036.1"/>
    <property type="molecule type" value="Genomic_DNA"/>
</dbReference>
<sequence length="60" mass="7056">MNDQARELLNSKQEKNEHNQDMKKFVEGKDNAPDLEQGVSDQGRQPDQQNRMKDQENRIT</sequence>
<gene>
    <name evidence="2" type="ORF">ACFSC9_10920</name>
</gene>
<feature type="compositionally biased region" description="Polar residues" evidence="1">
    <location>
        <begin position="39"/>
        <end position="49"/>
    </location>
</feature>
<dbReference type="Proteomes" id="UP001597233">
    <property type="component" value="Unassembled WGS sequence"/>
</dbReference>
<evidence type="ECO:0000313" key="3">
    <source>
        <dbReference type="Proteomes" id="UP001597233"/>
    </source>
</evidence>
<name>A0ABW4RIJ9_9BACL</name>
<feature type="compositionally biased region" description="Basic and acidic residues" evidence="1">
    <location>
        <begin position="12"/>
        <end position="32"/>
    </location>
</feature>
<evidence type="ECO:0000313" key="2">
    <source>
        <dbReference type="EMBL" id="MFD1886036.1"/>
    </source>
</evidence>
<reference evidence="3" key="1">
    <citation type="journal article" date="2019" name="Int. J. Syst. Evol. Microbiol.">
        <title>The Global Catalogue of Microorganisms (GCM) 10K type strain sequencing project: providing services to taxonomists for standard genome sequencing and annotation.</title>
        <authorList>
            <consortium name="The Broad Institute Genomics Platform"/>
            <consortium name="The Broad Institute Genome Sequencing Center for Infectious Disease"/>
            <person name="Wu L."/>
            <person name="Ma J."/>
        </authorList>
    </citation>
    <scope>NUCLEOTIDE SEQUENCE [LARGE SCALE GENOMIC DNA]</scope>
    <source>
        <strain evidence="3">CCUG 54950</strain>
    </source>
</reference>